<dbReference type="EMBL" id="ML975408">
    <property type="protein sequence ID" value="KAF1830140.1"/>
    <property type="molecule type" value="Genomic_DNA"/>
</dbReference>
<accession>A0A6A5K1K2</accession>
<gene>
    <name evidence="2" type="ORF">BDW02DRAFT_114527</name>
</gene>
<reference evidence="2" key="1">
    <citation type="submission" date="2020-01" db="EMBL/GenBank/DDBJ databases">
        <authorList>
            <consortium name="DOE Joint Genome Institute"/>
            <person name="Haridas S."/>
            <person name="Albert R."/>
            <person name="Binder M."/>
            <person name="Bloem J."/>
            <person name="Labutti K."/>
            <person name="Salamov A."/>
            <person name="Andreopoulos B."/>
            <person name="Baker S.E."/>
            <person name="Barry K."/>
            <person name="Bills G."/>
            <person name="Bluhm B.H."/>
            <person name="Cannon C."/>
            <person name="Castanera R."/>
            <person name="Culley D.E."/>
            <person name="Daum C."/>
            <person name="Ezra D."/>
            <person name="Gonzalez J.B."/>
            <person name="Henrissat B."/>
            <person name="Kuo A."/>
            <person name="Liang C."/>
            <person name="Lipzen A."/>
            <person name="Lutzoni F."/>
            <person name="Magnuson J."/>
            <person name="Mondo S."/>
            <person name="Nolan M."/>
            <person name="Ohm R."/>
            <person name="Pangilinan J."/>
            <person name="Park H.-J."/>
            <person name="Ramirez L."/>
            <person name="Alfaro M."/>
            <person name="Sun H."/>
            <person name="Tritt A."/>
            <person name="Yoshinaga Y."/>
            <person name="Zwiers L.-H."/>
            <person name="Turgeon B.G."/>
            <person name="Goodwin S.B."/>
            <person name="Spatafora J.W."/>
            <person name="Crous P.W."/>
            <person name="Grigoriev I.V."/>
        </authorList>
    </citation>
    <scope>NUCLEOTIDE SEQUENCE</scope>
    <source>
        <strain evidence="2">P77</strain>
    </source>
</reference>
<evidence type="ECO:0000313" key="3">
    <source>
        <dbReference type="Proteomes" id="UP000800040"/>
    </source>
</evidence>
<name>A0A6A5K1K2_9PLEO</name>
<protein>
    <submittedName>
        <fullName evidence="2">Uncharacterized protein</fullName>
    </submittedName>
</protein>
<organism evidence="2 3">
    <name type="scientific">Decorospora gaudefroyi</name>
    <dbReference type="NCBI Taxonomy" id="184978"/>
    <lineage>
        <taxon>Eukaryota</taxon>
        <taxon>Fungi</taxon>
        <taxon>Dikarya</taxon>
        <taxon>Ascomycota</taxon>
        <taxon>Pezizomycotina</taxon>
        <taxon>Dothideomycetes</taxon>
        <taxon>Pleosporomycetidae</taxon>
        <taxon>Pleosporales</taxon>
        <taxon>Pleosporineae</taxon>
        <taxon>Pleosporaceae</taxon>
        <taxon>Decorospora</taxon>
    </lineage>
</organism>
<sequence>MSNAVAFHSGNNGCCCAERAVAHRGHPARILQLHAKASMSGNITRPTSRSEGVRDPHPPTTMPSAASTHQHAPGNLSRL</sequence>
<dbReference type="AlphaFoldDB" id="A0A6A5K1K2"/>
<feature type="compositionally biased region" description="Polar residues" evidence="1">
    <location>
        <begin position="39"/>
        <end position="50"/>
    </location>
</feature>
<evidence type="ECO:0000256" key="1">
    <source>
        <dbReference type="SAM" id="MobiDB-lite"/>
    </source>
</evidence>
<dbReference type="Proteomes" id="UP000800040">
    <property type="component" value="Unassembled WGS sequence"/>
</dbReference>
<proteinExistence type="predicted"/>
<keyword evidence="3" id="KW-1185">Reference proteome</keyword>
<feature type="region of interest" description="Disordered" evidence="1">
    <location>
        <begin position="35"/>
        <end position="79"/>
    </location>
</feature>
<evidence type="ECO:0000313" key="2">
    <source>
        <dbReference type="EMBL" id="KAF1830140.1"/>
    </source>
</evidence>